<reference evidence="3 4" key="1">
    <citation type="journal article" date="2016" name="Genome Biol. Evol.">
        <title>Divergent and convergent evolution of fungal pathogenicity.</title>
        <authorList>
            <person name="Shang Y."/>
            <person name="Xiao G."/>
            <person name="Zheng P."/>
            <person name="Cen K."/>
            <person name="Zhan S."/>
            <person name="Wang C."/>
        </authorList>
    </citation>
    <scope>NUCLEOTIDE SEQUENCE [LARGE SCALE GENOMIC DNA]</scope>
    <source>
        <strain evidence="3 4">RCEF 264</strain>
    </source>
</reference>
<evidence type="ECO:0000259" key="2">
    <source>
        <dbReference type="PROSITE" id="PS50234"/>
    </source>
</evidence>
<organism evidence="3 4">
    <name type="scientific">Niveomyces insectorum RCEF 264</name>
    <dbReference type="NCBI Taxonomy" id="1081102"/>
    <lineage>
        <taxon>Eukaryota</taxon>
        <taxon>Fungi</taxon>
        <taxon>Dikarya</taxon>
        <taxon>Ascomycota</taxon>
        <taxon>Pezizomycotina</taxon>
        <taxon>Sordariomycetes</taxon>
        <taxon>Hypocreomycetidae</taxon>
        <taxon>Hypocreales</taxon>
        <taxon>Cordycipitaceae</taxon>
        <taxon>Niveomyces</taxon>
    </lineage>
</organism>
<sequence>MPENQSNSGDGPHRSLFGSIKNRFGKKAATGQHSPLANPSSPIRRPFQDAPPSYSEAVSSAFAAAQVPAVAAAASAATASTGVEPRIVISSPAASNASLASSRLTADAVTTPEDPYAFLASFDTVFLIDDSGSMAGTPWREVQAVLANITPICTAHDADGIDVYFLNHRSTGSTATAVPAGKAAGGYYNVCDAATVARIFQAARPTGCTPTGGRIHSILRPYLRRYAAQLRACEDCGGPDPADTIKPVNLIVITDGVPTDELDGVLVQAARKLDAFDAPPYQVGVQFFQVGREAGAAAYLQHLDDNLAATARGGQTNGTGGGGVRDMVDTVTWDAYTRRGGGGVAGLTADGILKVVLGAVVKRLDRQPTRHGDPARPFLSVT</sequence>
<dbReference type="PROSITE" id="PS50234">
    <property type="entry name" value="VWFA"/>
    <property type="match status" value="1"/>
</dbReference>
<evidence type="ECO:0000313" key="4">
    <source>
        <dbReference type="Proteomes" id="UP000076874"/>
    </source>
</evidence>
<protein>
    <submittedName>
        <fullName evidence="3">von willebrand factor</fullName>
    </submittedName>
</protein>
<dbReference type="PANTHER" id="PTHR34706:SF1">
    <property type="entry name" value="VWFA DOMAIN-CONTAINING PROTEIN"/>
    <property type="match status" value="1"/>
</dbReference>
<dbReference type="SUPFAM" id="SSF53300">
    <property type="entry name" value="vWA-like"/>
    <property type="match status" value="1"/>
</dbReference>
<feature type="domain" description="VWFA" evidence="2">
    <location>
        <begin position="123"/>
        <end position="291"/>
    </location>
</feature>
<comment type="caution">
    <text evidence="3">The sequence shown here is derived from an EMBL/GenBank/DDBJ whole genome shotgun (WGS) entry which is preliminary data.</text>
</comment>
<accession>A0A167TSW0</accession>
<gene>
    <name evidence="3" type="ORF">SPI_04935</name>
</gene>
<evidence type="ECO:0000256" key="1">
    <source>
        <dbReference type="SAM" id="MobiDB-lite"/>
    </source>
</evidence>
<dbReference type="InterPro" id="IPR036465">
    <property type="entry name" value="vWFA_dom_sf"/>
</dbReference>
<dbReference type="PANTHER" id="PTHR34706">
    <property type="entry name" value="SLR1338 PROTEIN"/>
    <property type="match status" value="1"/>
</dbReference>
<dbReference type="EMBL" id="AZHD01000008">
    <property type="protein sequence ID" value="OAA60911.1"/>
    <property type="molecule type" value="Genomic_DNA"/>
</dbReference>
<dbReference type="Gene3D" id="3.40.50.410">
    <property type="entry name" value="von Willebrand factor, type A domain"/>
    <property type="match status" value="1"/>
</dbReference>
<dbReference type="Proteomes" id="UP000076874">
    <property type="component" value="Unassembled WGS sequence"/>
</dbReference>
<keyword evidence="4" id="KW-1185">Reference proteome</keyword>
<dbReference type="STRING" id="1081102.A0A167TSW0"/>
<evidence type="ECO:0000313" key="3">
    <source>
        <dbReference type="EMBL" id="OAA60911.1"/>
    </source>
</evidence>
<feature type="region of interest" description="Disordered" evidence="1">
    <location>
        <begin position="1"/>
        <end position="52"/>
    </location>
</feature>
<dbReference type="InterPro" id="IPR002035">
    <property type="entry name" value="VWF_A"/>
</dbReference>
<name>A0A167TSW0_9HYPO</name>
<dbReference type="OrthoDB" id="2142040at2759"/>
<feature type="compositionally biased region" description="Polar residues" evidence="1">
    <location>
        <begin position="31"/>
        <end position="41"/>
    </location>
</feature>
<dbReference type="AlphaFoldDB" id="A0A167TSW0"/>
<proteinExistence type="predicted"/>